<keyword evidence="4" id="KW-1185">Reference proteome</keyword>
<dbReference type="CDD" id="cd02440">
    <property type="entry name" value="AdoMet_MTases"/>
    <property type="match status" value="1"/>
</dbReference>
<dbReference type="Proteomes" id="UP000746741">
    <property type="component" value="Unassembled WGS sequence"/>
</dbReference>
<feature type="domain" description="Methyltransferase type 11" evidence="1">
    <location>
        <begin position="45"/>
        <end position="141"/>
    </location>
</feature>
<dbReference type="Pfam" id="PF08241">
    <property type="entry name" value="Methyltransf_11"/>
    <property type="match status" value="1"/>
</dbReference>
<evidence type="ECO:0000313" key="4">
    <source>
        <dbReference type="Proteomes" id="UP000746741"/>
    </source>
</evidence>
<dbReference type="InterPro" id="IPR050508">
    <property type="entry name" value="Methyltransf_Superfamily"/>
</dbReference>
<reference evidence="3 4" key="2">
    <citation type="submission" date="2020-02" db="EMBL/GenBank/DDBJ databases">
        <authorList>
            <person name="Sun Q."/>
            <person name="Inoue M."/>
        </authorList>
    </citation>
    <scope>NUCLEOTIDE SEQUENCE [LARGE SCALE GENOMIC DNA]</scope>
    <source>
        <strain evidence="3 4">KCTC 22478</strain>
    </source>
</reference>
<accession>A0A9X9WBQ8</accession>
<dbReference type="RefSeq" id="WP_168042545.1">
    <property type="nucleotide sequence ID" value="NZ_JAAEDK010000002.1"/>
</dbReference>
<protein>
    <submittedName>
        <fullName evidence="2">Class I SAM-dependent methyltransferase</fullName>
    </submittedName>
</protein>
<evidence type="ECO:0000313" key="5">
    <source>
        <dbReference type="Proteomes" id="UP001138708"/>
    </source>
</evidence>
<dbReference type="SUPFAM" id="SSF53335">
    <property type="entry name" value="S-adenosyl-L-methionine-dependent methyltransferases"/>
    <property type="match status" value="1"/>
</dbReference>
<dbReference type="InterPro" id="IPR013216">
    <property type="entry name" value="Methyltransf_11"/>
</dbReference>
<evidence type="ECO:0000259" key="1">
    <source>
        <dbReference type="Pfam" id="PF08241"/>
    </source>
</evidence>
<dbReference type="PANTHER" id="PTHR42912:SF80">
    <property type="entry name" value="METHYLTRANSFERASE DOMAIN-CONTAINING PROTEIN"/>
    <property type="match status" value="1"/>
</dbReference>
<dbReference type="GO" id="GO:0008757">
    <property type="term" value="F:S-adenosylmethionine-dependent methyltransferase activity"/>
    <property type="evidence" value="ECO:0007669"/>
    <property type="project" value="InterPro"/>
</dbReference>
<comment type="caution">
    <text evidence="2">The sequence shown here is derived from an EMBL/GenBank/DDBJ whole genome shotgun (WGS) entry which is preliminary data.</text>
</comment>
<dbReference type="Proteomes" id="UP001138708">
    <property type="component" value="Unassembled WGS sequence"/>
</dbReference>
<sequence length="269" mass="28526">MSAPDAIFAGSVPANYDRYMGPLFFEPFARYVARRLSDLSAGAVLETAAGTGIVTAALVDTLPPAVAITATDLNQPMLDHAMAKPALARVAFRQADAQALPYGDAAFDAVVCQFGAMFFPDRVAAYREARRVLRPGGRFLFSTWDRVDHAPVAHAALEALSRLFTPTGTWFLERTPHGHFDAGAIERDLRAAGWEAIAVETVTQTGRAASARSAAIALCQGTPMRAEIEAFGPDALAVATDAVAVAIAARFGEGSFEAPSRALVMEATR</sequence>
<organism evidence="2 5">
    <name type="scientific">Neoroseomonas oryzicola</name>
    <dbReference type="NCBI Taxonomy" id="535904"/>
    <lineage>
        <taxon>Bacteria</taxon>
        <taxon>Pseudomonadati</taxon>
        <taxon>Pseudomonadota</taxon>
        <taxon>Alphaproteobacteria</taxon>
        <taxon>Acetobacterales</taxon>
        <taxon>Acetobacteraceae</taxon>
        <taxon>Neoroseomonas</taxon>
    </lineage>
</organism>
<dbReference type="AlphaFoldDB" id="A0A9X9WBQ8"/>
<reference evidence="2" key="3">
    <citation type="journal article" date="2021" name="Syst. Appl. Microbiol.">
        <title>Roseomonas hellenica sp. nov., isolated from roots of wild-growing Alkanna tinctoria.</title>
        <authorList>
            <person name="Rat A."/>
            <person name="Naranjo H.D."/>
            <person name="Lebbe L."/>
            <person name="Cnockaert M."/>
            <person name="Krigas N."/>
            <person name="Grigoriadou K."/>
            <person name="Maloupa E."/>
            <person name="Willems A."/>
        </authorList>
    </citation>
    <scope>NUCLEOTIDE SEQUENCE</scope>
    <source>
        <strain evidence="2">LMG 31161</strain>
    </source>
</reference>
<dbReference type="PANTHER" id="PTHR42912">
    <property type="entry name" value="METHYLTRANSFERASE"/>
    <property type="match status" value="1"/>
</dbReference>
<dbReference type="EMBL" id="JAAVUP010000004">
    <property type="protein sequence ID" value="NKE18664.1"/>
    <property type="molecule type" value="Genomic_DNA"/>
</dbReference>
<gene>
    <name evidence="3" type="ORF">GWK15_17050</name>
    <name evidence="2" type="ORF">GXW75_00795</name>
</gene>
<dbReference type="InterPro" id="IPR029063">
    <property type="entry name" value="SAM-dependent_MTases_sf"/>
</dbReference>
<name>A0A9X9WBQ8_9PROT</name>
<proteinExistence type="predicted"/>
<dbReference type="GO" id="GO:0032259">
    <property type="term" value="P:methylation"/>
    <property type="evidence" value="ECO:0007669"/>
    <property type="project" value="UniProtKB-KW"/>
</dbReference>
<dbReference type="EMBL" id="JAAEDK010000002">
    <property type="protein sequence ID" value="MBR0657768.1"/>
    <property type="molecule type" value="Genomic_DNA"/>
</dbReference>
<evidence type="ECO:0000313" key="3">
    <source>
        <dbReference type="EMBL" id="NKE18664.1"/>
    </source>
</evidence>
<dbReference type="Gene3D" id="3.40.50.150">
    <property type="entry name" value="Vaccinia Virus protein VP39"/>
    <property type="match status" value="1"/>
</dbReference>
<keyword evidence="2" id="KW-0489">Methyltransferase</keyword>
<evidence type="ECO:0000313" key="2">
    <source>
        <dbReference type="EMBL" id="MBR0657768.1"/>
    </source>
</evidence>
<keyword evidence="2" id="KW-0808">Transferase</keyword>
<reference evidence="2" key="1">
    <citation type="submission" date="2020-01" db="EMBL/GenBank/DDBJ databases">
        <authorList>
            <person name="Rat A."/>
        </authorList>
    </citation>
    <scope>NUCLEOTIDE SEQUENCE</scope>
    <source>
        <strain evidence="2">LMG 31161</strain>
    </source>
</reference>